<proteinExistence type="predicted"/>
<protein>
    <submittedName>
        <fullName evidence="1">2872_t:CDS:1</fullName>
    </submittedName>
</protein>
<name>A0A9N9JQW0_9GLOM</name>
<sequence length="194" mass="23398">DEELVKKLKNNYKSIIDNLTFDNDKKILNKLIDDKLKKTLLFLEYKKTINNENKIENLVKDNKNTLIYNIRNDININQLQKNILINNIIQEKINNSMNELYNELLILINKKTFFSIQKTNIVHLMLYKLDQKYLLNRDVNTIFKKFLPEELEDAIIDYDYKIKNLDSRTSKDLETQKKLEKINFRQSKHDFILR</sequence>
<dbReference type="EMBL" id="CAJVQA010027852">
    <property type="protein sequence ID" value="CAG8792993.1"/>
    <property type="molecule type" value="Genomic_DNA"/>
</dbReference>
<organism evidence="1 2">
    <name type="scientific">Cetraspora pellucida</name>
    <dbReference type="NCBI Taxonomy" id="1433469"/>
    <lineage>
        <taxon>Eukaryota</taxon>
        <taxon>Fungi</taxon>
        <taxon>Fungi incertae sedis</taxon>
        <taxon>Mucoromycota</taxon>
        <taxon>Glomeromycotina</taxon>
        <taxon>Glomeromycetes</taxon>
        <taxon>Diversisporales</taxon>
        <taxon>Gigasporaceae</taxon>
        <taxon>Cetraspora</taxon>
    </lineage>
</organism>
<keyword evidence="2" id="KW-1185">Reference proteome</keyword>
<evidence type="ECO:0000313" key="2">
    <source>
        <dbReference type="Proteomes" id="UP000789759"/>
    </source>
</evidence>
<dbReference type="Proteomes" id="UP000789759">
    <property type="component" value="Unassembled WGS sequence"/>
</dbReference>
<evidence type="ECO:0000313" key="1">
    <source>
        <dbReference type="EMBL" id="CAG8792993.1"/>
    </source>
</evidence>
<comment type="caution">
    <text evidence="1">The sequence shown here is derived from an EMBL/GenBank/DDBJ whole genome shotgun (WGS) entry which is preliminary data.</text>
</comment>
<dbReference type="AlphaFoldDB" id="A0A9N9JQW0"/>
<feature type="non-terminal residue" evidence="1">
    <location>
        <position position="1"/>
    </location>
</feature>
<accession>A0A9N9JQW0</accession>
<gene>
    <name evidence="1" type="ORF">CPELLU_LOCUS17134</name>
</gene>
<reference evidence="1" key="1">
    <citation type="submission" date="2021-06" db="EMBL/GenBank/DDBJ databases">
        <authorList>
            <person name="Kallberg Y."/>
            <person name="Tangrot J."/>
            <person name="Rosling A."/>
        </authorList>
    </citation>
    <scope>NUCLEOTIDE SEQUENCE</scope>
    <source>
        <strain evidence="1">FL966</strain>
    </source>
</reference>